<feature type="compositionally biased region" description="Pro residues" evidence="1">
    <location>
        <begin position="420"/>
        <end position="435"/>
    </location>
</feature>
<evidence type="ECO:0000259" key="2">
    <source>
        <dbReference type="Pfam" id="PF08241"/>
    </source>
</evidence>
<evidence type="ECO:0000313" key="4">
    <source>
        <dbReference type="Proteomes" id="UP000289323"/>
    </source>
</evidence>
<dbReference type="EMBL" id="OUUZ01000003">
    <property type="protein sequence ID" value="SPQ20324.1"/>
    <property type="molecule type" value="Genomic_DNA"/>
</dbReference>
<dbReference type="AlphaFoldDB" id="A0A446BCV6"/>
<protein>
    <submittedName>
        <fullName evidence="3">5df45599-de83-4634-9c97-e6bbc2c16691</fullName>
    </submittedName>
</protein>
<dbReference type="SUPFAM" id="SSF53335">
    <property type="entry name" value="S-adenosyl-L-methionine-dependent methyltransferases"/>
    <property type="match status" value="1"/>
</dbReference>
<feature type="region of interest" description="Disordered" evidence="1">
    <location>
        <begin position="385"/>
        <end position="437"/>
    </location>
</feature>
<organism evidence="3 4">
    <name type="scientific">Thermothielavioides terrestris</name>
    <dbReference type="NCBI Taxonomy" id="2587410"/>
    <lineage>
        <taxon>Eukaryota</taxon>
        <taxon>Fungi</taxon>
        <taxon>Dikarya</taxon>
        <taxon>Ascomycota</taxon>
        <taxon>Pezizomycotina</taxon>
        <taxon>Sordariomycetes</taxon>
        <taxon>Sordariomycetidae</taxon>
        <taxon>Sordariales</taxon>
        <taxon>Chaetomiaceae</taxon>
        <taxon>Thermothielavioides</taxon>
    </lineage>
</organism>
<dbReference type="CDD" id="cd02440">
    <property type="entry name" value="AdoMet_MTases"/>
    <property type="match status" value="1"/>
</dbReference>
<name>A0A446BCV6_9PEZI</name>
<evidence type="ECO:0000313" key="3">
    <source>
        <dbReference type="EMBL" id="SPQ20324.1"/>
    </source>
</evidence>
<accession>A0A446BCV6</accession>
<gene>
    <name evidence="3" type="ORF">TT172_LOCUS2743</name>
</gene>
<dbReference type="InterPro" id="IPR029063">
    <property type="entry name" value="SAM-dependent_MTases_sf"/>
</dbReference>
<dbReference type="Proteomes" id="UP000289323">
    <property type="component" value="Unassembled WGS sequence"/>
</dbReference>
<dbReference type="Pfam" id="PF08241">
    <property type="entry name" value="Methyltransf_11"/>
    <property type="match status" value="1"/>
</dbReference>
<proteinExistence type="predicted"/>
<dbReference type="InterPro" id="IPR013216">
    <property type="entry name" value="Methyltransf_11"/>
</dbReference>
<reference evidence="3 4" key="1">
    <citation type="submission" date="2018-04" db="EMBL/GenBank/DDBJ databases">
        <authorList>
            <person name="Huttner S."/>
            <person name="Dainat J."/>
        </authorList>
    </citation>
    <scope>NUCLEOTIDE SEQUENCE [LARGE SCALE GENOMIC DNA]</scope>
</reference>
<feature type="compositionally biased region" description="Low complexity" evidence="1">
    <location>
        <begin position="385"/>
        <end position="412"/>
    </location>
</feature>
<dbReference type="GO" id="GO:0008757">
    <property type="term" value="F:S-adenosylmethionine-dependent methyltransferase activity"/>
    <property type="evidence" value="ECO:0007669"/>
    <property type="project" value="InterPro"/>
</dbReference>
<dbReference type="Gene3D" id="3.40.50.150">
    <property type="entry name" value="Vaccinia Virus protein VP39"/>
    <property type="match status" value="1"/>
</dbReference>
<feature type="domain" description="Methyltransferase type 11" evidence="2">
    <location>
        <begin position="64"/>
        <end position="162"/>
    </location>
</feature>
<sequence length="617" mass="68153">MNTATTSTALQGFFRDFKGAIGNSWEEVLLQNSRNVSTPLAMRLLSQMGIGKDTETPFKLFENACGAGVIAPALQQIIEPNVLAQSSILCGDFSEAAIELAKRRLKSEGWVNTEVAQIDAQKTGLPDGGFTHVATNIGFHVVPDSEAALNESIRILQPGGILGFTTWHTEVGWATDVREAFQSFPFEAPFNFPMQTTAWGRWTDVNWIRRTLLAKGLEDVKVDVFAFLSHVESVDYFLSNFAMMMDLIMTGSWPEELRKEHPREQVHALMREWLEKKYGAAFNFPLKPPPTKHHYLFALLDSQPGTKPKAARAMADLGLPQNQLATLLNALASIDRRLSRIEAALQISNFHSANAALPSSVSSSSANGAPANRAAAVQAGPLLATAPPAQPQAPQHAVVRRQQQPQQAPVVPSSVNNAPAPTPTPAFTPLEPPPEGYTISSRARMQEELDQWTLPRGYSMRIAGAKVTGKRKVRWVCFRGGEARQHRAPVDEAVLLRAKAEGRRKPTTDRSSKKCGCLFKFEAVETAKDADVWVLHYSNEEHKAHNHGPSDAASDPRARKLPPYVRVEVDQWLRDGWPVNKIQEELRARGFTNVLNTDLYNRKRSLRKGGVEGQMLG</sequence>
<evidence type="ECO:0000256" key="1">
    <source>
        <dbReference type="SAM" id="MobiDB-lite"/>
    </source>
</evidence>